<gene>
    <name evidence="4" type="ORF">HMPREF0819_1448</name>
</gene>
<evidence type="ECO:0000256" key="2">
    <source>
        <dbReference type="ARBA" id="ARBA00023315"/>
    </source>
</evidence>
<evidence type="ECO:0000313" key="5">
    <source>
        <dbReference type="Proteomes" id="UP000005699"/>
    </source>
</evidence>
<evidence type="ECO:0000313" key="4">
    <source>
        <dbReference type="EMBL" id="EFW88277.1"/>
    </source>
</evidence>
<name>E8JR25_STREI</name>
<dbReference type="EMBL" id="AEVB01000037">
    <property type="protein sequence ID" value="EFW88277.1"/>
    <property type="molecule type" value="Genomic_DNA"/>
</dbReference>
<dbReference type="CDD" id="cd04301">
    <property type="entry name" value="NAT_SF"/>
    <property type="match status" value="2"/>
</dbReference>
<dbReference type="GO" id="GO:0016747">
    <property type="term" value="F:acyltransferase activity, transferring groups other than amino-acyl groups"/>
    <property type="evidence" value="ECO:0007669"/>
    <property type="project" value="InterPro"/>
</dbReference>
<dbReference type="Gene3D" id="3.40.630.30">
    <property type="match status" value="2"/>
</dbReference>
<proteinExistence type="predicted"/>
<accession>E8JR25</accession>
<keyword evidence="2" id="KW-0012">Acyltransferase</keyword>
<dbReference type="HOGENOM" id="CLU_070012_0_0_9"/>
<dbReference type="eggNOG" id="COG0456">
    <property type="taxonomic scope" value="Bacteria"/>
</dbReference>
<dbReference type="Pfam" id="PF00583">
    <property type="entry name" value="Acetyltransf_1"/>
    <property type="match status" value="2"/>
</dbReference>
<keyword evidence="1 4" id="KW-0808">Transferase</keyword>
<dbReference type="SUPFAM" id="SSF55729">
    <property type="entry name" value="Acyl-CoA N-acyltransferases (Nat)"/>
    <property type="match status" value="1"/>
</dbReference>
<dbReference type="PROSITE" id="PS51186">
    <property type="entry name" value="GNAT"/>
    <property type="match status" value="2"/>
</dbReference>
<dbReference type="InterPro" id="IPR016181">
    <property type="entry name" value="Acyl_CoA_acyltransferase"/>
</dbReference>
<comment type="caution">
    <text evidence="4">The sequence shown here is derived from an EMBL/GenBank/DDBJ whole genome shotgun (WGS) entry which is preliminary data.</text>
</comment>
<dbReference type="InterPro" id="IPR050680">
    <property type="entry name" value="YpeA/RimI_acetyltransf"/>
</dbReference>
<sequence length="289" mass="33482">MKKDEIMKVISTNCLDDKQRLAAEKLIREVQDFDETHRTPYLSNSLNFDEKMPAFFLGYEDERLVALLTVYADSPAKAEVAIMVHPDFRRKGYARQLFHVLRETLQDYHLEFVVMSERAFLSKNPDLLPNLGMKLDDDFEYWLTRNRQFYPVDNQKELSVTPAQKEHLEAIAEFQSQAFGESYEVAFHYAKAALADKTGRLYIVMKDQKVLASCTVDFSTEYNYFYGLAVAESYRGQGIGTYFMKVLVNALVAENEKSFQIAVESENLAAKRLYEKLGFEEQIQVVYVK</sequence>
<dbReference type="PANTHER" id="PTHR43420">
    <property type="entry name" value="ACETYLTRANSFERASE"/>
    <property type="match status" value="1"/>
</dbReference>
<reference evidence="4 5" key="1">
    <citation type="submission" date="2010-12" db="EMBL/GenBank/DDBJ databases">
        <authorList>
            <person name="Muzny D."/>
            <person name="Qin X."/>
            <person name="Deng J."/>
            <person name="Jiang H."/>
            <person name="Liu Y."/>
            <person name="Qu J."/>
            <person name="Song X.-Z."/>
            <person name="Zhang L."/>
            <person name="Thornton R."/>
            <person name="Coyle M."/>
            <person name="Francisco L."/>
            <person name="Jackson L."/>
            <person name="Javaid M."/>
            <person name="Korchina V."/>
            <person name="Kovar C."/>
            <person name="Mata R."/>
            <person name="Mathew T."/>
            <person name="Ngo R."/>
            <person name="Nguyen L."/>
            <person name="Nguyen N."/>
            <person name="Okwuonu G."/>
            <person name="Ongeri F."/>
            <person name="Pham C."/>
            <person name="Simmons D."/>
            <person name="Wilczek-Boney K."/>
            <person name="Hale W."/>
            <person name="Jakkamsetti A."/>
            <person name="Pham P."/>
            <person name="Ruth R."/>
            <person name="San Lucas F."/>
            <person name="Warren J."/>
            <person name="Zhang J."/>
            <person name="Zhao Z."/>
            <person name="Zhou C."/>
            <person name="Zhu D."/>
            <person name="Lee S."/>
            <person name="Bess C."/>
            <person name="Blankenburg K."/>
            <person name="Forbes L."/>
            <person name="Fu Q."/>
            <person name="Gubbala S."/>
            <person name="Hirani K."/>
            <person name="Jayaseelan J.C."/>
            <person name="Lara F."/>
            <person name="Munidasa M."/>
            <person name="Palculict T."/>
            <person name="Patil S."/>
            <person name="Pu L.-L."/>
            <person name="Saada N."/>
            <person name="Tang L."/>
            <person name="Weissenberger G."/>
            <person name="Zhu Y."/>
            <person name="Hemphill L."/>
            <person name="Shang Y."/>
            <person name="Youmans B."/>
            <person name="Ayvaz T."/>
            <person name="Ross M."/>
            <person name="Santibanez J."/>
            <person name="Aqrawi P."/>
            <person name="Gross S."/>
            <person name="Joshi V."/>
            <person name="Fowler G."/>
            <person name="Nazareth L."/>
            <person name="Reid J."/>
            <person name="Worley K."/>
            <person name="Petrosino J."/>
            <person name="Highlander S."/>
            <person name="Gibbs R."/>
        </authorList>
    </citation>
    <scope>NUCLEOTIDE SEQUENCE [LARGE SCALE GENOMIC DNA]</scope>
    <source>
        <strain evidence="4 5">ATCC 9812</strain>
    </source>
</reference>
<dbReference type="AlphaFoldDB" id="E8JR25"/>
<dbReference type="InterPro" id="IPR000182">
    <property type="entry name" value="GNAT_dom"/>
</dbReference>
<dbReference type="Proteomes" id="UP000005699">
    <property type="component" value="Unassembled WGS sequence"/>
</dbReference>
<organism evidence="4 5">
    <name type="scientific">Streptococcus equinus ATCC 9812</name>
    <dbReference type="NCBI Taxonomy" id="525379"/>
    <lineage>
        <taxon>Bacteria</taxon>
        <taxon>Bacillati</taxon>
        <taxon>Bacillota</taxon>
        <taxon>Bacilli</taxon>
        <taxon>Lactobacillales</taxon>
        <taxon>Streptococcaceae</taxon>
        <taxon>Streptococcus</taxon>
    </lineage>
</organism>
<feature type="domain" description="N-acetyltransferase" evidence="3">
    <location>
        <begin position="158"/>
        <end position="289"/>
    </location>
</feature>
<protein>
    <submittedName>
        <fullName evidence="4">Acetyltransferase, GNAT family</fullName>
    </submittedName>
</protein>
<evidence type="ECO:0000259" key="3">
    <source>
        <dbReference type="PROSITE" id="PS51186"/>
    </source>
</evidence>
<dbReference type="PANTHER" id="PTHR43420:SF44">
    <property type="entry name" value="ACETYLTRANSFERASE YPEA"/>
    <property type="match status" value="1"/>
</dbReference>
<evidence type="ECO:0000256" key="1">
    <source>
        <dbReference type="ARBA" id="ARBA00022679"/>
    </source>
</evidence>
<feature type="domain" description="N-acetyltransferase" evidence="3">
    <location>
        <begin position="10"/>
        <end position="159"/>
    </location>
</feature>